<dbReference type="OMA" id="DTANTEM"/>
<dbReference type="GO" id="GO:0042162">
    <property type="term" value="F:telomeric DNA binding"/>
    <property type="evidence" value="ECO:0007669"/>
    <property type="project" value="InterPro"/>
</dbReference>
<accession>A0A3Q2D4Y2</accession>
<comment type="subcellular location">
    <subcellularLocation>
        <location evidence="2">Chromosome</location>
        <location evidence="2">Telomere</location>
    </subcellularLocation>
    <subcellularLocation>
        <location evidence="1">Nucleus</location>
    </subcellularLocation>
</comment>
<dbReference type="GO" id="GO:0070187">
    <property type="term" value="C:shelterin complex"/>
    <property type="evidence" value="ECO:0007669"/>
    <property type="project" value="InterPro"/>
</dbReference>
<dbReference type="InterPro" id="IPR019437">
    <property type="entry name" value="TPP1/Est3"/>
</dbReference>
<dbReference type="STRING" id="28743.ENSCVAP00000013432"/>
<evidence type="ECO:0000256" key="6">
    <source>
        <dbReference type="SAM" id="MobiDB-lite"/>
    </source>
</evidence>
<dbReference type="Ensembl" id="ENSCVAT00000020967.1">
    <property type="protein sequence ID" value="ENSCVAP00000013432.1"/>
    <property type="gene ID" value="ENSCVAG00000015931.1"/>
</dbReference>
<proteinExistence type="predicted"/>
<evidence type="ECO:0000313" key="9">
    <source>
        <dbReference type="Proteomes" id="UP000265020"/>
    </source>
</evidence>
<evidence type="ECO:0000256" key="3">
    <source>
        <dbReference type="ARBA" id="ARBA00022454"/>
    </source>
</evidence>
<dbReference type="GeneTree" id="ENSGT00390000004877"/>
<evidence type="ECO:0000259" key="7">
    <source>
        <dbReference type="Pfam" id="PF10341"/>
    </source>
</evidence>
<evidence type="ECO:0000313" key="8">
    <source>
        <dbReference type="Ensembl" id="ENSCVAP00000013432.1"/>
    </source>
</evidence>
<reference evidence="8" key="1">
    <citation type="submission" date="2025-08" db="UniProtKB">
        <authorList>
            <consortium name="Ensembl"/>
        </authorList>
    </citation>
    <scope>IDENTIFICATION</scope>
</reference>
<keyword evidence="5" id="KW-0539">Nucleus</keyword>
<dbReference type="GO" id="GO:0007004">
    <property type="term" value="P:telomere maintenance via telomerase"/>
    <property type="evidence" value="ECO:0007669"/>
    <property type="project" value="InterPro"/>
</dbReference>
<feature type="region of interest" description="Disordered" evidence="6">
    <location>
        <begin position="236"/>
        <end position="374"/>
    </location>
</feature>
<keyword evidence="3" id="KW-0158">Chromosome</keyword>
<evidence type="ECO:0000256" key="5">
    <source>
        <dbReference type="ARBA" id="ARBA00023242"/>
    </source>
</evidence>
<evidence type="ECO:0000256" key="1">
    <source>
        <dbReference type="ARBA" id="ARBA00004123"/>
    </source>
</evidence>
<reference evidence="8" key="2">
    <citation type="submission" date="2025-09" db="UniProtKB">
        <authorList>
            <consortium name="Ensembl"/>
        </authorList>
    </citation>
    <scope>IDENTIFICATION</scope>
</reference>
<feature type="compositionally biased region" description="Low complexity" evidence="6">
    <location>
        <begin position="260"/>
        <end position="285"/>
    </location>
</feature>
<sequence length="421" mass="44852">MSGKLTPWIENLIMSYGSREDPPSGHLKAHVIGVGQMSESQAPATDGPTGLLFLSDGSLQMPAVLTASAWETLQEQEDRESFSSLPNSTVILKNFMLQFHMDPEQTRCWFFLSVGEMATFAAGPVKDSPPCCTSLASVRMKICRTWRSLLGQEDSQSSQGGMDLSELLGAWQHDCLQTLLEDVRKKLLALRSPQPSTSAPSLSLSCSTRWDLDRVRYRGQPSFSIPERFLLIPEGDAGATRQVEAECRKPEPAGGGMGSRPDGGTRTGPARGTGSSSTGSIPDGPAGEMGSSPAGEMGSSPAGETGSAPVEETGSAPGEETGSAPGEHSPSLMEDDPPLPDLIGASRSRDEDCPTLTDAGAALRTPPSVHSDGRPFTYSYTVTGQNLQDFSRFRVAASLLHWAMRYLLSPKPPSEKPHSAV</sequence>
<organism evidence="8 9">
    <name type="scientific">Cyprinodon variegatus</name>
    <name type="common">Sheepshead minnow</name>
    <dbReference type="NCBI Taxonomy" id="28743"/>
    <lineage>
        <taxon>Eukaryota</taxon>
        <taxon>Metazoa</taxon>
        <taxon>Chordata</taxon>
        <taxon>Craniata</taxon>
        <taxon>Vertebrata</taxon>
        <taxon>Euteleostomi</taxon>
        <taxon>Actinopterygii</taxon>
        <taxon>Neopterygii</taxon>
        <taxon>Teleostei</taxon>
        <taxon>Neoteleostei</taxon>
        <taxon>Acanthomorphata</taxon>
        <taxon>Ovalentaria</taxon>
        <taxon>Atherinomorphae</taxon>
        <taxon>Cyprinodontiformes</taxon>
        <taxon>Cyprinodontidae</taxon>
        <taxon>Cyprinodon</taxon>
    </lineage>
</organism>
<evidence type="ECO:0000256" key="4">
    <source>
        <dbReference type="ARBA" id="ARBA00022895"/>
    </source>
</evidence>
<feature type="domain" description="Shelterin complex subunit TPP1/Est3" evidence="7">
    <location>
        <begin position="5"/>
        <end position="150"/>
    </location>
</feature>
<evidence type="ECO:0000256" key="2">
    <source>
        <dbReference type="ARBA" id="ARBA00004574"/>
    </source>
</evidence>
<dbReference type="Pfam" id="PF10341">
    <property type="entry name" value="TPP1"/>
    <property type="match status" value="1"/>
</dbReference>
<dbReference type="Gene3D" id="2.40.50.960">
    <property type="match status" value="1"/>
</dbReference>
<dbReference type="PANTHER" id="PTHR14487">
    <property type="entry name" value="ADRENOCORTICAL DYSPLASIA PROTEIN ACD"/>
    <property type="match status" value="1"/>
</dbReference>
<protein>
    <submittedName>
        <fullName evidence="8">Adrenocortical dysplasia protein homolog</fullName>
    </submittedName>
</protein>
<name>A0A3Q2D4Y2_CYPVA</name>
<dbReference type="GO" id="GO:0005697">
    <property type="term" value="C:telomerase holoenzyme complex"/>
    <property type="evidence" value="ECO:0007669"/>
    <property type="project" value="InterPro"/>
</dbReference>
<dbReference type="GO" id="GO:0070198">
    <property type="term" value="P:protein localization to chromosome, telomeric region"/>
    <property type="evidence" value="ECO:0007669"/>
    <property type="project" value="TreeGrafter"/>
</dbReference>
<keyword evidence="4" id="KW-0779">Telomere</keyword>
<dbReference type="GO" id="GO:0032211">
    <property type="term" value="P:negative regulation of telomere maintenance via telomerase"/>
    <property type="evidence" value="ECO:0007669"/>
    <property type="project" value="TreeGrafter"/>
</dbReference>
<dbReference type="PANTHER" id="PTHR14487:SF3">
    <property type="entry name" value="ADRENOCORTICAL DYSPLASIA PROTEIN HOMOLOG"/>
    <property type="match status" value="1"/>
</dbReference>
<keyword evidence="9" id="KW-1185">Reference proteome</keyword>
<dbReference type="AlphaFoldDB" id="A0A3Q2D4Y2"/>
<dbReference type="GO" id="GO:0016233">
    <property type="term" value="P:telomere capping"/>
    <property type="evidence" value="ECO:0007669"/>
    <property type="project" value="InterPro"/>
</dbReference>
<dbReference type="InterPro" id="IPR028631">
    <property type="entry name" value="ACD"/>
</dbReference>
<dbReference type="Proteomes" id="UP000265020">
    <property type="component" value="Unassembled WGS sequence"/>
</dbReference>